<gene>
    <name evidence="3" type="ORF">GNI_163080</name>
</gene>
<feature type="compositionally biased region" description="Basic and acidic residues" evidence="2">
    <location>
        <begin position="251"/>
        <end position="263"/>
    </location>
</feature>
<feature type="coiled-coil region" evidence="1">
    <location>
        <begin position="46"/>
        <end position="133"/>
    </location>
</feature>
<dbReference type="RefSeq" id="XP_011133103.1">
    <property type="nucleotide sequence ID" value="XM_011134801.1"/>
</dbReference>
<reference evidence="3" key="1">
    <citation type="submission" date="2013-12" db="EMBL/GenBank/DDBJ databases">
        <authorList>
            <person name="Omoto C.K."/>
            <person name="Sibley D."/>
            <person name="Venepally P."/>
            <person name="Hadjithomas M."/>
            <person name="Karamycheva S."/>
            <person name="Brunk B."/>
            <person name="Roos D."/>
            <person name="Caler E."/>
            <person name="Lorenzi H."/>
        </authorList>
    </citation>
    <scope>NUCLEOTIDE SEQUENCE</scope>
</reference>
<feature type="region of interest" description="Disordered" evidence="2">
    <location>
        <begin position="244"/>
        <end position="263"/>
    </location>
</feature>
<proteinExistence type="predicted"/>
<keyword evidence="1" id="KW-0175">Coiled coil</keyword>
<dbReference type="VEuPathDB" id="CryptoDB:GNI_163080"/>
<dbReference type="GeneID" id="22915645"/>
<comment type="caution">
    <text evidence="3">The sequence shown here is derived from an EMBL/GenBank/DDBJ whole genome shotgun (WGS) entry which is preliminary data.</text>
</comment>
<feature type="region of interest" description="Disordered" evidence="2">
    <location>
        <begin position="332"/>
        <end position="373"/>
    </location>
</feature>
<sequence>MIKELSTENAGLKKQQEMCMRTLTTTADSEDAAGGGRSALEAAEKVAVLLENIKLLESALEAKETALKANECVLRDKEHALKDTEAVVKDKEVALQEKEAALQAVIADKESMLREKENEIAQLISEVQRLASRAAAVEAVSVKDIRAEGIRTEQGQAWTEKERKAEKDRRTELGVGGWQESNGRGGESRRVERSRLESKSLRELTHAAMEKVLGWAVTVGIFEDGQRLSRLHLKPPVCVALSTPPGSDSIAHGDENRLSGRPDADRGTYLFEVRLASIYSPPEDPGCIIAHCPLDMLADKVRDRSVQAFLRKRYHLSTPSISYGKSIENDPVGRLDTSTLERPTSTLERPTSTLERPTSTLEGPTSTLEGPTADPWVEELYDLSAEGVRMKLVGRYGTLWRHGGIWQNVFSIRRKLAPLIAAISIHELSSSFRLQGRNMPKDRLLETLLKDAATSLAKGDGDTPAEKASS</sequence>
<evidence type="ECO:0000313" key="4">
    <source>
        <dbReference type="Proteomes" id="UP000019763"/>
    </source>
</evidence>
<accession>A0A023AYD1</accession>
<keyword evidence="4" id="KW-1185">Reference proteome</keyword>
<evidence type="ECO:0000256" key="2">
    <source>
        <dbReference type="SAM" id="MobiDB-lite"/>
    </source>
</evidence>
<feature type="compositionally biased region" description="Polar residues" evidence="2">
    <location>
        <begin position="336"/>
        <end position="369"/>
    </location>
</feature>
<dbReference type="Proteomes" id="UP000019763">
    <property type="component" value="Unassembled WGS sequence"/>
</dbReference>
<evidence type="ECO:0000256" key="1">
    <source>
        <dbReference type="SAM" id="Coils"/>
    </source>
</evidence>
<feature type="region of interest" description="Disordered" evidence="2">
    <location>
        <begin position="154"/>
        <end position="196"/>
    </location>
</feature>
<feature type="compositionally biased region" description="Basic and acidic residues" evidence="2">
    <location>
        <begin position="159"/>
        <end position="172"/>
    </location>
</feature>
<dbReference type="AlphaFoldDB" id="A0A023AYD1"/>
<organism evidence="3 4">
    <name type="scientific">Gregarina niphandrodes</name>
    <name type="common">Septate eugregarine</name>
    <dbReference type="NCBI Taxonomy" id="110365"/>
    <lineage>
        <taxon>Eukaryota</taxon>
        <taxon>Sar</taxon>
        <taxon>Alveolata</taxon>
        <taxon>Apicomplexa</taxon>
        <taxon>Conoidasida</taxon>
        <taxon>Gregarinasina</taxon>
        <taxon>Eugregarinorida</taxon>
        <taxon>Gregarinidae</taxon>
        <taxon>Gregarina</taxon>
    </lineage>
</organism>
<protein>
    <submittedName>
        <fullName evidence="3">Uncharacterized protein</fullName>
    </submittedName>
</protein>
<dbReference type="EMBL" id="AFNH02001216">
    <property type="protein sequence ID" value="EZG43664.1"/>
    <property type="molecule type" value="Genomic_DNA"/>
</dbReference>
<name>A0A023AYD1_GRENI</name>
<feature type="compositionally biased region" description="Basic and acidic residues" evidence="2">
    <location>
        <begin position="186"/>
        <end position="196"/>
    </location>
</feature>
<evidence type="ECO:0000313" key="3">
    <source>
        <dbReference type="EMBL" id="EZG43664.1"/>
    </source>
</evidence>